<dbReference type="InterPro" id="IPR020550">
    <property type="entry name" value="Inositol_monophosphatase_CS"/>
</dbReference>
<comment type="subcellular location">
    <subcellularLocation>
        <location evidence="9">Cell membrane</location>
        <topology evidence="9">Peripheral membrane protein</topology>
        <orientation evidence="9">Cytoplasmic side</orientation>
    </subcellularLocation>
</comment>
<evidence type="ECO:0000256" key="8">
    <source>
        <dbReference type="ARBA" id="ARBA00023136"/>
    </source>
</evidence>
<feature type="binding site" evidence="9">
    <location>
        <position position="258"/>
    </location>
    <ligand>
        <name>Mg(2+)</name>
        <dbReference type="ChEBI" id="CHEBI:18420"/>
        <label>2</label>
    </ligand>
</feature>
<dbReference type="PANTHER" id="PTHR43028">
    <property type="entry name" value="3'(2'),5'-BISPHOSPHATE NUCLEOTIDASE 1"/>
    <property type="match status" value="1"/>
</dbReference>
<dbReference type="InterPro" id="IPR006240">
    <property type="entry name" value="CysQ"/>
</dbReference>
<dbReference type="GO" id="GO:0008441">
    <property type="term" value="F:3'(2'),5'-bisphosphate nucleotidase activity"/>
    <property type="evidence" value="ECO:0007669"/>
    <property type="project" value="UniProtKB-UniRule"/>
</dbReference>
<accession>A0A953M0G1</accession>
<evidence type="ECO:0000256" key="3">
    <source>
        <dbReference type="ARBA" id="ARBA00022475"/>
    </source>
</evidence>
<feature type="binding site" evidence="9">
    <location>
        <position position="90"/>
    </location>
    <ligand>
        <name>Mg(2+)</name>
        <dbReference type="ChEBI" id="CHEBI:18420"/>
        <label>1</label>
    </ligand>
</feature>
<feature type="binding site" evidence="9 10">
    <location>
        <position position="93"/>
    </location>
    <ligand>
        <name>Mg(2+)</name>
        <dbReference type="ChEBI" id="CHEBI:18420"/>
        <label>2</label>
    </ligand>
</feature>
<comment type="function">
    <text evidence="9">Converts adenosine-3',5'-bisphosphate (PAP) to AMP.</text>
</comment>
<comment type="similarity">
    <text evidence="2 9">Belongs to the inositol monophosphatase superfamily. CysQ family.</text>
</comment>
<feature type="binding site" evidence="10">
    <location>
        <position position="92"/>
    </location>
    <ligand>
        <name>Mg(2+)</name>
        <dbReference type="ChEBI" id="CHEBI:18420"/>
        <label>1</label>
        <note>catalytic</note>
    </ligand>
</feature>
<evidence type="ECO:0000256" key="1">
    <source>
        <dbReference type="ARBA" id="ARBA00001625"/>
    </source>
</evidence>
<feature type="binding site" evidence="9 10">
    <location>
        <position position="90"/>
    </location>
    <ligand>
        <name>Mg(2+)</name>
        <dbReference type="ChEBI" id="CHEBI:18420"/>
        <label>2</label>
    </ligand>
</feature>
<organism evidence="11 12">
    <name type="scientific">Candidatus Nitrobium versatile</name>
    <dbReference type="NCBI Taxonomy" id="2884831"/>
    <lineage>
        <taxon>Bacteria</taxon>
        <taxon>Pseudomonadati</taxon>
        <taxon>Nitrospirota</taxon>
        <taxon>Nitrospiria</taxon>
        <taxon>Nitrospirales</taxon>
        <taxon>Nitrospiraceae</taxon>
        <taxon>Candidatus Nitrobium</taxon>
    </lineage>
</organism>
<dbReference type="AlphaFoldDB" id="A0A953M0G1"/>
<feature type="binding site" evidence="9">
    <location>
        <position position="92"/>
    </location>
    <ligand>
        <name>Mg(2+)</name>
        <dbReference type="ChEBI" id="CHEBI:18420"/>
        <label>1</label>
    </ligand>
</feature>
<dbReference type="InterPro" id="IPR020583">
    <property type="entry name" value="Inositol_monoP_metal-BS"/>
</dbReference>
<evidence type="ECO:0000256" key="5">
    <source>
        <dbReference type="ARBA" id="ARBA00022723"/>
    </source>
</evidence>
<dbReference type="GO" id="GO:0046854">
    <property type="term" value="P:phosphatidylinositol phosphate biosynthetic process"/>
    <property type="evidence" value="ECO:0007669"/>
    <property type="project" value="InterPro"/>
</dbReference>
<dbReference type="InterPro" id="IPR000760">
    <property type="entry name" value="Inositol_monophosphatase-like"/>
</dbReference>
<evidence type="ECO:0000256" key="9">
    <source>
        <dbReference type="HAMAP-Rule" id="MF_02095"/>
    </source>
</evidence>
<keyword evidence="6 9" id="KW-0378">Hydrolase</keyword>
<evidence type="ECO:0000256" key="6">
    <source>
        <dbReference type="ARBA" id="ARBA00022801"/>
    </source>
</evidence>
<evidence type="ECO:0000256" key="4">
    <source>
        <dbReference type="ARBA" id="ARBA00022519"/>
    </source>
</evidence>
<feature type="binding site" evidence="9">
    <location>
        <begin position="92"/>
        <end position="95"/>
    </location>
    <ligand>
        <name>substrate</name>
    </ligand>
</feature>
<dbReference type="Pfam" id="PF00459">
    <property type="entry name" value="Inositol_P"/>
    <property type="match status" value="1"/>
</dbReference>
<dbReference type="GO" id="GO:0005886">
    <property type="term" value="C:plasma membrane"/>
    <property type="evidence" value="ECO:0007669"/>
    <property type="project" value="UniProtKB-SubCell"/>
</dbReference>
<keyword evidence="8 9" id="KW-0472">Membrane</keyword>
<dbReference type="GO" id="GO:0050427">
    <property type="term" value="P:3'-phosphoadenosine 5'-phosphosulfate metabolic process"/>
    <property type="evidence" value="ECO:0007669"/>
    <property type="project" value="TreeGrafter"/>
</dbReference>
<feature type="binding site" evidence="9">
    <location>
        <position position="70"/>
    </location>
    <ligand>
        <name>substrate</name>
    </ligand>
</feature>
<comment type="catalytic activity">
    <reaction evidence="1 9">
        <text>adenosine 3',5'-bisphosphate + H2O = AMP + phosphate</text>
        <dbReference type="Rhea" id="RHEA:10040"/>
        <dbReference type="ChEBI" id="CHEBI:15377"/>
        <dbReference type="ChEBI" id="CHEBI:43474"/>
        <dbReference type="ChEBI" id="CHEBI:58343"/>
        <dbReference type="ChEBI" id="CHEBI:456215"/>
        <dbReference type="EC" id="3.1.3.7"/>
    </reaction>
</comment>
<reference evidence="11" key="1">
    <citation type="journal article" date="2021" name="bioRxiv">
        <title>Unraveling nitrogen, sulfur and carbon metabolic pathways and microbial community transcriptional responses to substrate deprivation and toxicity stresses in a bioreactor mimicking anoxic brackish coastal sediment conditions.</title>
        <authorList>
            <person name="Martins P.D."/>
            <person name="Echeveste M.J."/>
            <person name="Arshad A."/>
            <person name="Kurth J."/>
            <person name="Ouboter H."/>
            <person name="Jetten M.S.M."/>
            <person name="Welte C.U."/>
        </authorList>
    </citation>
    <scope>NUCLEOTIDE SEQUENCE</scope>
    <source>
        <strain evidence="11">MAG_39</strain>
    </source>
</reference>
<dbReference type="GO" id="GO:0000103">
    <property type="term" value="P:sulfate assimilation"/>
    <property type="evidence" value="ECO:0007669"/>
    <property type="project" value="TreeGrafter"/>
</dbReference>
<dbReference type="Proteomes" id="UP000705867">
    <property type="component" value="Unassembled WGS sequence"/>
</dbReference>
<sequence length="307" mass="33365">MDSALSSYLLQSLRAALRAGEAILSVYRDDFGVSYKDDRSPLTAADRKSHEIIAAALSSGTLSPLPLLSEEGINIPYARRKRWKRFWLVDPLDGTKEFIKRNGEFTVNIALVEGNRPVAGVVYAPVPDAAYFAGRGMGAYSISGVRLSALFRLSPPGFEASGNDAPQGAERGEELMDSILSAANRLTASGVCVQDTGAVTVIGSRSHTGKEFSDFVGRLKTRYDSVEIVPAGSSLKFCLVAEGKADLYPRFGPTMEWDTAAGDIIVEEAGGRVIDAETHSELRYNKQDLLNPSFIAMHKEAIKWQNR</sequence>
<dbReference type="PROSITE" id="PS00629">
    <property type="entry name" value="IMP_1"/>
    <property type="match status" value="1"/>
</dbReference>
<comment type="caution">
    <text evidence="11">The sequence shown here is derived from an EMBL/GenBank/DDBJ whole genome shotgun (WGS) entry which is preliminary data.</text>
</comment>
<evidence type="ECO:0000256" key="2">
    <source>
        <dbReference type="ARBA" id="ARBA00005289"/>
    </source>
</evidence>
<name>A0A953M0G1_9BACT</name>
<dbReference type="PANTHER" id="PTHR43028:SF5">
    <property type="entry name" value="3'(2'),5'-BISPHOSPHATE NUCLEOTIDASE 1"/>
    <property type="match status" value="1"/>
</dbReference>
<dbReference type="EMBL" id="JAIOIV010000022">
    <property type="protein sequence ID" value="MBZ0155145.1"/>
    <property type="molecule type" value="Genomic_DNA"/>
</dbReference>
<keyword evidence="5 9" id="KW-0479">Metal-binding</keyword>
<keyword evidence="3 9" id="KW-1003">Cell membrane</keyword>
<comment type="cofactor">
    <cofactor evidence="9 10">
        <name>Mg(2+)</name>
        <dbReference type="ChEBI" id="CHEBI:18420"/>
    </cofactor>
</comment>
<dbReference type="InterPro" id="IPR050725">
    <property type="entry name" value="CysQ/Inositol_MonoPase"/>
</dbReference>
<dbReference type="Gene3D" id="3.40.190.80">
    <property type="match status" value="1"/>
</dbReference>
<dbReference type="GO" id="GO:0000287">
    <property type="term" value="F:magnesium ion binding"/>
    <property type="evidence" value="ECO:0007669"/>
    <property type="project" value="UniProtKB-UniRule"/>
</dbReference>
<evidence type="ECO:0000313" key="11">
    <source>
        <dbReference type="EMBL" id="MBZ0155145.1"/>
    </source>
</evidence>
<evidence type="ECO:0000256" key="10">
    <source>
        <dbReference type="PIRSR" id="PIRSR600760-2"/>
    </source>
</evidence>
<feature type="binding site" evidence="9">
    <location>
        <position position="70"/>
    </location>
    <ligand>
        <name>Mg(2+)</name>
        <dbReference type="ChEBI" id="CHEBI:18420"/>
        <label>1</label>
    </ligand>
</feature>
<dbReference type="EC" id="3.1.3.7" evidence="9"/>
<gene>
    <name evidence="9" type="primary">cysQ</name>
    <name evidence="11" type="ORF">K8I29_02895</name>
</gene>
<dbReference type="Gene3D" id="3.30.540.10">
    <property type="entry name" value="Fructose-1,6-Bisphosphatase, subunit A, domain 1"/>
    <property type="match status" value="1"/>
</dbReference>
<keyword evidence="7 9" id="KW-0460">Magnesium</keyword>
<evidence type="ECO:0000313" key="12">
    <source>
        <dbReference type="Proteomes" id="UP000705867"/>
    </source>
</evidence>
<dbReference type="PRINTS" id="PR00377">
    <property type="entry name" value="IMPHPHTASES"/>
</dbReference>
<protein>
    <recommendedName>
        <fullName evidence="9">3'(2'),5'-bisphosphate nucleotidase CysQ</fullName>
        <ecNumber evidence="9">3.1.3.7</ecNumber>
    </recommendedName>
    <alternativeName>
        <fullName evidence="9">3'(2'),5-bisphosphonucleoside 3'(2')-phosphohydrolase</fullName>
    </alternativeName>
    <alternativeName>
        <fullName evidence="9">3'-phosphoadenosine 5'-phosphate phosphatase</fullName>
        <shortName evidence="9">PAP phosphatase</shortName>
    </alternativeName>
</protein>
<reference evidence="11" key="2">
    <citation type="submission" date="2021-08" db="EMBL/GenBank/DDBJ databases">
        <authorList>
            <person name="Dalcin Martins P."/>
        </authorList>
    </citation>
    <scope>NUCLEOTIDE SEQUENCE</scope>
    <source>
        <strain evidence="11">MAG_39</strain>
    </source>
</reference>
<feature type="binding site" evidence="10">
    <location>
        <position position="258"/>
    </location>
    <ligand>
        <name>Mg(2+)</name>
        <dbReference type="ChEBI" id="CHEBI:18420"/>
        <label>1</label>
        <note>catalytic</note>
    </ligand>
</feature>
<dbReference type="SUPFAM" id="SSF56655">
    <property type="entry name" value="Carbohydrate phosphatase"/>
    <property type="match status" value="1"/>
</dbReference>
<dbReference type="PROSITE" id="PS00630">
    <property type="entry name" value="IMP_2"/>
    <property type="match status" value="1"/>
</dbReference>
<feature type="binding site" evidence="10">
    <location>
        <position position="70"/>
    </location>
    <ligand>
        <name>Mg(2+)</name>
        <dbReference type="ChEBI" id="CHEBI:18420"/>
        <label>1</label>
        <note>catalytic</note>
    </ligand>
</feature>
<proteinExistence type="inferred from homology"/>
<keyword evidence="4" id="KW-0997">Cell inner membrane</keyword>
<evidence type="ECO:0000256" key="7">
    <source>
        <dbReference type="ARBA" id="ARBA00022842"/>
    </source>
</evidence>
<dbReference type="HAMAP" id="MF_02095">
    <property type="entry name" value="CysQ"/>
    <property type="match status" value="1"/>
</dbReference>
<feature type="binding site" evidence="9">
    <location>
        <position position="258"/>
    </location>
    <ligand>
        <name>substrate</name>
    </ligand>
</feature>
<dbReference type="CDD" id="cd01638">
    <property type="entry name" value="CysQ"/>
    <property type="match status" value="1"/>
</dbReference>